<dbReference type="AlphaFoldDB" id="A0A1G2FTN6"/>
<dbReference type="SUPFAM" id="SSF46589">
    <property type="entry name" value="tRNA-binding arm"/>
    <property type="match status" value="1"/>
</dbReference>
<dbReference type="NCBIfam" id="TIGR00468">
    <property type="entry name" value="pheS"/>
    <property type="match status" value="1"/>
</dbReference>
<dbReference type="EMBL" id="MHNF01000018">
    <property type="protein sequence ID" value="OGZ41157.1"/>
    <property type="molecule type" value="Genomic_DNA"/>
</dbReference>
<dbReference type="InterPro" id="IPR002319">
    <property type="entry name" value="Phenylalanyl-tRNA_Synthase"/>
</dbReference>
<dbReference type="GO" id="GO:0005524">
    <property type="term" value="F:ATP binding"/>
    <property type="evidence" value="ECO:0007669"/>
    <property type="project" value="UniProtKB-UniRule"/>
</dbReference>
<keyword evidence="8 13" id="KW-0067">ATP-binding</keyword>
<evidence type="ECO:0000256" key="2">
    <source>
        <dbReference type="ARBA" id="ARBA00010207"/>
    </source>
</evidence>
<dbReference type="Pfam" id="PF02912">
    <property type="entry name" value="Phe_tRNA-synt_N"/>
    <property type="match status" value="1"/>
</dbReference>
<comment type="subunit">
    <text evidence="3 13">Tetramer of two alpha and two beta subunits.</text>
</comment>
<protein>
    <recommendedName>
        <fullName evidence="13">Phenylalanine--tRNA ligase alpha subunit</fullName>
        <ecNumber evidence="13">6.1.1.20</ecNumber>
    </recommendedName>
    <alternativeName>
        <fullName evidence="13">Phenylalanyl-tRNA synthetase alpha subunit</fullName>
        <shortName evidence="13">PheRS</shortName>
    </alternativeName>
</protein>
<dbReference type="SUPFAM" id="SSF55681">
    <property type="entry name" value="Class II aaRS and biotin synthetases"/>
    <property type="match status" value="1"/>
</dbReference>
<reference evidence="15 16" key="1">
    <citation type="journal article" date="2016" name="Nat. Commun.">
        <title>Thousands of microbial genomes shed light on interconnected biogeochemical processes in an aquifer system.</title>
        <authorList>
            <person name="Anantharaman K."/>
            <person name="Brown C.T."/>
            <person name="Hug L.A."/>
            <person name="Sharon I."/>
            <person name="Castelle C.J."/>
            <person name="Probst A.J."/>
            <person name="Thomas B.C."/>
            <person name="Singh A."/>
            <person name="Wilkins M.J."/>
            <person name="Karaoz U."/>
            <person name="Brodie E.L."/>
            <person name="Williams K.H."/>
            <person name="Hubbard S.S."/>
            <person name="Banfield J.F."/>
        </authorList>
    </citation>
    <scope>NUCLEOTIDE SEQUENCE [LARGE SCALE GENOMIC DNA]</scope>
</reference>
<evidence type="ECO:0000256" key="9">
    <source>
        <dbReference type="ARBA" id="ARBA00022842"/>
    </source>
</evidence>
<evidence type="ECO:0000256" key="1">
    <source>
        <dbReference type="ARBA" id="ARBA00004496"/>
    </source>
</evidence>
<keyword evidence="4 13" id="KW-0963">Cytoplasm</keyword>
<evidence type="ECO:0000256" key="4">
    <source>
        <dbReference type="ARBA" id="ARBA00022490"/>
    </source>
</evidence>
<keyword evidence="9 13" id="KW-0460">Magnesium</keyword>
<dbReference type="Pfam" id="PF01409">
    <property type="entry name" value="tRNA-synt_2d"/>
    <property type="match status" value="1"/>
</dbReference>
<keyword evidence="10 13" id="KW-0648">Protein biosynthesis</keyword>
<name>A0A1G2FTN6_9BACT</name>
<comment type="subcellular location">
    <subcellularLocation>
        <location evidence="1 13">Cytoplasm</location>
    </subcellularLocation>
</comment>
<dbReference type="HAMAP" id="MF_00281">
    <property type="entry name" value="Phe_tRNA_synth_alpha1"/>
    <property type="match status" value="1"/>
</dbReference>
<evidence type="ECO:0000256" key="11">
    <source>
        <dbReference type="ARBA" id="ARBA00023146"/>
    </source>
</evidence>
<dbReference type="InterPro" id="IPR004529">
    <property type="entry name" value="Phe-tRNA-synth_IIc_asu"/>
</dbReference>
<dbReference type="InterPro" id="IPR004188">
    <property type="entry name" value="Phe-tRNA_ligase_II_N"/>
</dbReference>
<proteinExistence type="inferred from homology"/>
<evidence type="ECO:0000259" key="14">
    <source>
        <dbReference type="PROSITE" id="PS50862"/>
    </source>
</evidence>
<evidence type="ECO:0000313" key="16">
    <source>
        <dbReference type="Proteomes" id="UP000177126"/>
    </source>
</evidence>
<keyword evidence="7 13" id="KW-0547">Nucleotide-binding</keyword>
<dbReference type="InterPro" id="IPR022911">
    <property type="entry name" value="Phe_tRNA_ligase_alpha1_bac"/>
</dbReference>
<keyword evidence="11 13" id="KW-0030">Aminoacyl-tRNA synthetase</keyword>
<feature type="binding site" evidence="13">
    <location>
        <position position="264"/>
    </location>
    <ligand>
        <name>Mg(2+)</name>
        <dbReference type="ChEBI" id="CHEBI:18420"/>
        <note>shared with beta subunit</note>
    </ligand>
</feature>
<dbReference type="PANTHER" id="PTHR11538">
    <property type="entry name" value="PHENYLALANYL-TRNA SYNTHETASE"/>
    <property type="match status" value="1"/>
</dbReference>
<comment type="caution">
    <text evidence="15">The sequence shown here is derived from an EMBL/GenBank/DDBJ whole genome shotgun (WGS) entry which is preliminary data.</text>
</comment>
<keyword evidence="6 13" id="KW-0479">Metal-binding</keyword>
<dbReference type="PANTHER" id="PTHR11538:SF41">
    <property type="entry name" value="PHENYLALANINE--TRNA LIGASE, MITOCHONDRIAL"/>
    <property type="match status" value="1"/>
</dbReference>
<evidence type="ECO:0000256" key="5">
    <source>
        <dbReference type="ARBA" id="ARBA00022598"/>
    </source>
</evidence>
<gene>
    <name evidence="13" type="primary">pheS</name>
    <name evidence="15" type="ORF">A3B04_00015</name>
</gene>
<evidence type="ECO:0000256" key="6">
    <source>
        <dbReference type="ARBA" id="ARBA00022723"/>
    </source>
</evidence>
<dbReference type="InterPro" id="IPR045864">
    <property type="entry name" value="aa-tRNA-synth_II/BPL/LPL"/>
</dbReference>
<dbReference type="GO" id="GO:0000287">
    <property type="term" value="F:magnesium ion binding"/>
    <property type="evidence" value="ECO:0007669"/>
    <property type="project" value="UniProtKB-UniRule"/>
</dbReference>
<dbReference type="GO" id="GO:0000049">
    <property type="term" value="F:tRNA binding"/>
    <property type="evidence" value="ECO:0007669"/>
    <property type="project" value="InterPro"/>
</dbReference>
<evidence type="ECO:0000256" key="7">
    <source>
        <dbReference type="ARBA" id="ARBA00022741"/>
    </source>
</evidence>
<dbReference type="EC" id="6.1.1.20" evidence="13"/>
<dbReference type="GO" id="GO:0006432">
    <property type="term" value="P:phenylalanyl-tRNA aminoacylation"/>
    <property type="evidence" value="ECO:0007669"/>
    <property type="project" value="UniProtKB-UniRule"/>
</dbReference>
<comment type="cofactor">
    <cofactor evidence="13">
        <name>Mg(2+)</name>
        <dbReference type="ChEBI" id="CHEBI:18420"/>
    </cofactor>
    <text evidence="13">Binds 2 magnesium ions per tetramer.</text>
</comment>
<accession>A0A1G2FTN6</accession>
<dbReference type="GO" id="GO:0004826">
    <property type="term" value="F:phenylalanine-tRNA ligase activity"/>
    <property type="evidence" value="ECO:0007669"/>
    <property type="project" value="UniProtKB-UniRule"/>
</dbReference>
<keyword evidence="5 13" id="KW-0436">Ligase</keyword>
<evidence type="ECO:0000313" key="15">
    <source>
        <dbReference type="EMBL" id="OGZ41157.1"/>
    </source>
</evidence>
<dbReference type="Gene3D" id="3.30.930.10">
    <property type="entry name" value="Bira Bifunctional Protein, Domain 2"/>
    <property type="match status" value="1"/>
</dbReference>
<dbReference type="PROSITE" id="PS50862">
    <property type="entry name" value="AA_TRNA_LIGASE_II"/>
    <property type="match status" value="1"/>
</dbReference>
<organism evidence="15 16">
    <name type="scientific">Candidatus Portnoybacteria bacterium RIFCSPLOWO2_02_FULL_39_11</name>
    <dbReference type="NCBI Taxonomy" id="1802001"/>
    <lineage>
        <taxon>Bacteria</taxon>
        <taxon>Candidatus Portnoyibacteriota</taxon>
    </lineage>
</organism>
<dbReference type="GO" id="GO:0005737">
    <property type="term" value="C:cytoplasm"/>
    <property type="evidence" value="ECO:0007669"/>
    <property type="project" value="UniProtKB-SubCell"/>
</dbReference>
<comment type="similarity">
    <text evidence="2 13">Belongs to the class-II aminoacyl-tRNA synthetase family. Phe-tRNA synthetase alpha subunit type 1 subfamily.</text>
</comment>
<comment type="catalytic activity">
    <reaction evidence="12 13">
        <text>tRNA(Phe) + L-phenylalanine + ATP = L-phenylalanyl-tRNA(Phe) + AMP + diphosphate + H(+)</text>
        <dbReference type="Rhea" id="RHEA:19413"/>
        <dbReference type="Rhea" id="RHEA-COMP:9668"/>
        <dbReference type="Rhea" id="RHEA-COMP:9699"/>
        <dbReference type="ChEBI" id="CHEBI:15378"/>
        <dbReference type="ChEBI" id="CHEBI:30616"/>
        <dbReference type="ChEBI" id="CHEBI:33019"/>
        <dbReference type="ChEBI" id="CHEBI:58095"/>
        <dbReference type="ChEBI" id="CHEBI:78442"/>
        <dbReference type="ChEBI" id="CHEBI:78531"/>
        <dbReference type="ChEBI" id="CHEBI:456215"/>
        <dbReference type="EC" id="6.1.1.20"/>
    </reaction>
</comment>
<evidence type="ECO:0000256" key="8">
    <source>
        <dbReference type="ARBA" id="ARBA00022840"/>
    </source>
</evidence>
<dbReference type="InterPro" id="IPR010978">
    <property type="entry name" value="tRNA-bd_arm"/>
</dbReference>
<evidence type="ECO:0000256" key="12">
    <source>
        <dbReference type="ARBA" id="ARBA00049255"/>
    </source>
</evidence>
<sequence length="350" mass="40044">MSDNPQIRMDLQELLRQFKDDLKNISSLNDLEAARLKYVGKKGLIAKMLAEIVALSIEEKKELGKKINDTKREIVAKISELQSQLVGQKSATALDKFYKTLPGKKPAAGHLHIISQAISEIVAIFKPLGFTRVRHPEIDWEYFAFEALNIPATHPARDEWETFFIDAPDDKKYGRVVITPHTSNGQVHEMLRGELPIRMLGISRCGRRQEDVRHLQTFFQFEGLAIDRGISITHLKGTLDYFAKNFFGPNREIRLRPHDFRFTEPSFEIDINCDLCKGVGCKFCKGGWVELGGAGMVHPNVLKYGNIDPKIYTGFAFGWGIERTYMMKSGTQIDDIRYLFNNDLRFLEQF</sequence>
<evidence type="ECO:0000256" key="13">
    <source>
        <dbReference type="HAMAP-Rule" id="MF_00281"/>
    </source>
</evidence>
<dbReference type="CDD" id="cd00496">
    <property type="entry name" value="PheRS_alpha_core"/>
    <property type="match status" value="1"/>
</dbReference>
<evidence type="ECO:0000256" key="10">
    <source>
        <dbReference type="ARBA" id="ARBA00022917"/>
    </source>
</evidence>
<evidence type="ECO:0000256" key="3">
    <source>
        <dbReference type="ARBA" id="ARBA00011209"/>
    </source>
</evidence>
<feature type="domain" description="Aminoacyl-transfer RNA synthetases class-II family profile" evidence="14">
    <location>
        <begin position="124"/>
        <end position="327"/>
    </location>
</feature>
<dbReference type="InterPro" id="IPR006195">
    <property type="entry name" value="aa-tRNA-synth_II"/>
</dbReference>
<dbReference type="Proteomes" id="UP000177126">
    <property type="component" value="Unassembled WGS sequence"/>
</dbReference>